<accession>A0A077ZR34</accession>
<dbReference type="InterPro" id="IPR050494">
    <property type="entry name" value="Ser_Thr_dual-spec_kinase"/>
</dbReference>
<dbReference type="GO" id="GO:0005524">
    <property type="term" value="F:ATP binding"/>
    <property type="evidence" value="ECO:0007669"/>
    <property type="project" value="UniProtKB-KW"/>
</dbReference>
<evidence type="ECO:0000256" key="4">
    <source>
        <dbReference type="ARBA" id="ARBA00022777"/>
    </source>
</evidence>
<sequence length="1105" mass="128638">MVSTFITSFFIQINTLQEDNANESSNYSEERTFIVHDSIVTESPSWMKYENLNTMQNHDSQSSDQSIFPSRFNPQVQQQDESCSVNDYDVSFNRSQLKKNQMTKLLPQFLNGIKIAQAIRSPKAEQMKENQDSNIKQLDQSNQLLDANQSTKIINQTYAMRFQNQTEQTRPLIISEQSSFCQIVKKSHFGYQTNKDSDKNYLKIEMTIPPKNLLKQFTHNLLETYKKIEKKTRKNKIRQSMSSSECKGVFGVVIQAIDLKQNNKVVAIKVLKDSKDCRDQALREIEMLKLLNMIDHEKGFIVRYIDSFKYKKRNFCLVFESLEMNLYQLLSLKRDKKDNNNYKQKGLKLEFVKIIAYQILVALSLMGMPNINIIHCDLKPENIMLKELGKTGIKIIDFGNACYSNQKMFKYIQSRYYRAPEIIMELPYSTQIDIWSLGCILYELHFDDVLFRSENTSNKFNQLEKIIEVKQEFPTQQMIENSPFKSDLRNLHLLSKIKQSGIGFENILKKKIQDDPDFQQFYKRNACEYNRFFNLLSLMLEYDPSKRLRPMEQELNDSQSIISDSDLASTPDDENNDSDSIEDEDLDRLDIANEIETMNQRSNRLIPLNQMSFGGKLNITNNQPFTYELNNLRRLGTIDQNEYEEALQRLQKDQVLQVNKEYTVHVNRDKNQIINFLMHTEQFNESSLIDGSDQKSQLQEDSLFNQNQADQFMELNANRLFPFTYLPPAPVPQQNLDQKNIGLRNNMFLRQNLDESSYDQNNSLSGIDDRSNSNSGYNVRDDTSMNYSNRLVTQNNQHQTRFQNYSAQNSFMITQQNAQNSRLTTFQNLLNDDTNNDQESRQKYHLMIANYQDQSLVKGQTINSPPSHVQTQSPFYSHNGASSNVKLKYSHLNNTDNNKNPCESFYTNLNVTDPFTTQAIMNNKKRQGDEAYQNNNDSSNVSQEFPQNINNQRNRIHNLQDSLENQSMESKYVPVVSARVNLHHNNQQLILDKSPVIQGISRTNTIDKGLDDLNPLLMLSTQQSKDYGRNLFLTRFRSNCASQKSFNNETNDPSPINCKYTISPINQQRRDDEADAQYDNDQINWGLSHAIKTLRIDNVLDSFKK</sequence>
<dbReference type="Gene3D" id="3.30.200.20">
    <property type="entry name" value="Phosphorylase Kinase, domain 1"/>
    <property type="match status" value="1"/>
</dbReference>
<dbReference type="InterPro" id="IPR011009">
    <property type="entry name" value="Kinase-like_dom_sf"/>
</dbReference>
<evidence type="ECO:0000313" key="8">
    <source>
        <dbReference type="EMBL" id="CDW72352.1"/>
    </source>
</evidence>
<evidence type="ECO:0000256" key="3">
    <source>
        <dbReference type="ARBA" id="ARBA00022741"/>
    </source>
</evidence>
<proteinExistence type="predicted"/>
<feature type="compositionally biased region" description="Polar residues" evidence="6">
    <location>
        <begin position="932"/>
        <end position="945"/>
    </location>
</feature>
<evidence type="ECO:0000256" key="1">
    <source>
        <dbReference type="ARBA" id="ARBA00022527"/>
    </source>
</evidence>
<dbReference type="InterPro" id="IPR000719">
    <property type="entry name" value="Prot_kinase_dom"/>
</dbReference>
<keyword evidence="2" id="KW-0808">Transferase</keyword>
<evidence type="ECO:0000259" key="7">
    <source>
        <dbReference type="PROSITE" id="PS50011"/>
    </source>
</evidence>
<name>A0A077ZR34_STYLE</name>
<keyword evidence="4 8" id="KW-0418">Kinase</keyword>
<protein>
    <submittedName>
        <fullName evidence="8">Dual specificity tyrosine-phosphorylation-regulated kinase 1a</fullName>
    </submittedName>
</protein>
<evidence type="ECO:0000256" key="2">
    <source>
        <dbReference type="ARBA" id="ARBA00022679"/>
    </source>
</evidence>
<evidence type="ECO:0000256" key="5">
    <source>
        <dbReference type="ARBA" id="ARBA00022840"/>
    </source>
</evidence>
<evidence type="ECO:0000256" key="6">
    <source>
        <dbReference type="SAM" id="MobiDB-lite"/>
    </source>
</evidence>
<dbReference type="InParanoid" id="A0A077ZR34"/>
<dbReference type="Proteomes" id="UP000039865">
    <property type="component" value="Unassembled WGS sequence"/>
</dbReference>
<reference evidence="8 9" key="1">
    <citation type="submission" date="2014-06" db="EMBL/GenBank/DDBJ databases">
        <authorList>
            <person name="Swart Estienne"/>
        </authorList>
    </citation>
    <scope>NUCLEOTIDE SEQUENCE [LARGE SCALE GENOMIC DNA]</scope>
    <source>
        <strain evidence="8 9">130c</strain>
    </source>
</reference>
<keyword evidence="3" id="KW-0547">Nucleotide-binding</keyword>
<feature type="region of interest" description="Disordered" evidence="6">
    <location>
        <begin position="560"/>
        <end position="584"/>
    </location>
</feature>
<dbReference type="SUPFAM" id="SSF56112">
    <property type="entry name" value="Protein kinase-like (PK-like)"/>
    <property type="match status" value="1"/>
</dbReference>
<dbReference type="GO" id="GO:0004674">
    <property type="term" value="F:protein serine/threonine kinase activity"/>
    <property type="evidence" value="ECO:0007669"/>
    <property type="project" value="UniProtKB-KW"/>
</dbReference>
<dbReference type="PROSITE" id="PS50011">
    <property type="entry name" value="PROTEIN_KINASE_DOM"/>
    <property type="match status" value="1"/>
</dbReference>
<keyword evidence="5" id="KW-0067">ATP-binding</keyword>
<keyword evidence="9" id="KW-1185">Reference proteome</keyword>
<feature type="domain" description="Protein kinase" evidence="7">
    <location>
        <begin position="239"/>
        <end position="562"/>
    </location>
</feature>
<keyword evidence="1" id="KW-0723">Serine/threonine-protein kinase</keyword>
<feature type="region of interest" description="Disordered" evidence="6">
    <location>
        <begin position="926"/>
        <end position="945"/>
    </location>
</feature>
<dbReference type="Pfam" id="PF00069">
    <property type="entry name" value="Pkinase"/>
    <property type="match status" value="1"/>
</dbReference>
<gene>
    <name evidence="8" type="primary">Contig3641.g3893</name>
    <name evidence="8" type="ORF">STYLEM_1311</name>
</gene>
<dbReference type="EMBL" id="CCKQ01001252">
    <property type="protein sequence ID" value="CDW72352.1"/>
    <property type="molecule type" value="Genomic_DNA"/>
</dbReference>
<dbReference type="AlphaFoldDB" id="A0A077ZR34"/>
<dbReference type="PROSITE" id="PS00108">
    <property type="entry name" value="PROTEIN_KINASE_ST"/>
    <property type="match status" value="1"/>
</dbReference>
<dbReference type="PANTHER" id="PTHR24058">
    <property type="entry name" value="DUAL SPECIFICITY PROTEIN KINASE"/>
    <property type="match status" value="1"/>
</dbReference>
<dbReference type="SMART" id="SM00220">
    <property type="entry name" value="S_TKc"/>
    <property type="match status" value="1"/>
</dbReference>
<organism evidence="8 9">
    <name type="scientific">Stylonychia lemnae</name>
    <name type="common">Ciliate</name>
    <dbReference type="NCBI Taxonomy" id="5949"/>
    <lineage>
        <taxon>Eukaryota</taxon>
        <taxon>Sar</taxon>
        <taxon>Alveolata</taxon>
        <taxon>Ciliophora</taxon>
        <taxon>Intramacronucleata</taxon>
        <taxon>Spirotrichea</taxon>
        <taxon>Stichotrichia</taxon>
        <taxon>Sporadotrichida</taxon>
        <taxon>Oxytrichidae</taxon>
        <taxon>Stylonychinae</taxon>
        <taxon>Stylonychia</taxon>
    </lineage>
</organism>
<feature type="compositionally biased region" description="Acidic residues" evidence="6">
    <location>
        <begin position="571"/>
        <end position="584"/>
    </location>
</feature>
<evidence type="ECO:0000313" key="9">
    <source>
        <dbReference type="Proteomes" id="UP000039865"/>
    </source>
</evidence>
<dbReference type="Gene3D" id="1.10.510.10">
    <property type="entry name" value="Transferase(Phosphotransferase) domain 1"/>
    <property type="match status" value="1"/>
</dbReference>
<feature type="region of interest" description="Disordered" evidence="6">
    <location>
        <begin position="757"/>
        <end position="783"/>
    </location>
</feature>
<dbReference type="InterPro" id="IPR008271">
    <property type="entry name" value="Ser/Thr_kinase_AS"/>
</dbReference>